<comment type="similarity">
    <text evidence="3 11">Belongs to the PIGX family.</text>
</comment>
<keyword evidence="9 11" id="KW-0472">Membrane</keyword>
<evidence type="ECO:0000256" key="3">
    <source>
        <dbReference type="ARBA" id="ARBA00010345"/>
    </source>
</evidence>
<dbReference type="InterPro" id="IPR013233">
    <property type="entry name" value="PIG-X/PBN1"/>
</dbReference>
<evidence type="ECO:0000256" key="6">
    <source>
        <dbReference type="ARBA" id="ARBA00022692"/>
    </source>
</evidence>
<evidence type="ECO:0000256" key="8">
    <source>
        <dbReference type="ARBA" id="ARBA00022989"/>
    </source>
</evidence>
<keyword evidence="13" id="KW-1185">Reference proteome</keyword>
<sequence length="460" mass="53637">MTKQRITLKLSTLDTIEPNNLVFKEDGVMIPGSVFQKRQDRLIIPFSELPSDLIEIFENIYQFRIQWNAINSTMDELYQNFGSKGLEVNVVPSVLEYDEEFKKFNDFFKKYLPINFTSESIVSTATSATYHILTNIRTTSFQNFLKTLVPSGLDRIDYIENIDIQFNKDDKNIKISWISSPFDIILTQSDTITKELGIFEVKNYDEEDLELSGLRTSLKKRDYTPPTKTLLIIKPRHHNINTTINYSFETPIGLHPKLKVTNLSDLSKPHETCELFLYSHLENSLIFDKYQYDTRHLSLIDTWGDNDLELPKYKINQYGSIQLFQFLDIPDTLEIKYHSRYLKPSNETNEHFKFLTPSIFWACDSSVITEDYKLIEKNPWDSFGFGYESFFEDTTVFYHYTNNATVLKYEIPVGLLGDFEKVQLVTLFSVLIAVAYLLFKIVKSFTSKTTTPGLDRKKNE</sequence>
<dbReference type="PANTHER" id="PTHR28533">
    <property type="entry name" value="PROTEIN PBN1"/>
    <property type="match status" value="1"/>
</dbReference>
<keyword evidence="5 11" id="KW-0337">GPI-anchor biosynthesis</keyword>
<proteinExistence type="inferred from homology"/>
<reference evidence="12" key="1">
    <citation type="journal article" date="2021" name="Open Biol.">
        <title>Shared evolutionary footprints suggest mitochondrial oxidative damage underlies multiple complex I losses in fungi.</title>
        <authorList>
            <person name="Schikora-Tamarit M.A."/>
            <person name="Marcet-Houben M."/>
            <person name="Nosek J."/>
            <person name="Gabaldon T."/>
        </authorList>
    </citation>
    <scope>NUCLEOTIDE SEQUENCE</scope>
    <source>
        <strain evidence="12">CBS6341</strain>
    </source>
</reference>
<accession>A0A9P8P8Y1</accession>
<dbReference type="Pfam" id="PF08320">
    <property type="entry name" value="PIG-X"/>
    <property type="match status" value="1"/>
</dbReference>
<evidence type="ECO:0000256" key="4">
    <source>
        <dbReference type="ARBA" id="ARBA00020410"/>
    </source>
</evidence>
<comment type="function">
    <text evidence="11">Required for proper folding and/or the stability of a subset of proteins in the endoplasmic reticulum. Component of glycosylphosphatidylinositol-mannosyltransferase 1 which transfers the first of the 4 mannoses in the GPI-anchor precursors during GPI-anchor biosynthesis. Probably acts by stabilizing the mannosyltransferase GPI14.</text>
</comment>
<dbReference type="Proteomes" id="UP000769528">
    <property type="component" value="Unassembled WGS sequence"/>
</dbReference>
<evidence type="ECO:0000313" key="13">
    <source>
        <dbReference type="Proteomes" id="UP000769528"/>
    </source>
</evidence>
<keyword evidence="10" id="KW-0325">Glycoprotein</keyword>
<comment type="caution">
    <text evidence="12">The sequence shown here is derived from an EMBL/GenBank/DDBJ whole genome shotgun (WGS) entry which is preliminary data.</text>
</comment>
<dbReference type="AlphaFoldDB" id="A0A9P8P8Y1"/>
<evidence type="ECO:0000256" key="5">
    <source>
        <dbReference type="ARBA" id="ARBA00022502"/>
    </source>
</evidence>
<comment type="subcellular location">
    <subcellularLocation>
        <location evidence="11">Endoplasmic reticulum membrane</location>
        <topology evidence="11">Single-pass membrane protein</topology>
    </subcellularLocation>
    <subcellularLocation>
        <location evidence="1">Endoplasmic reticulum membrane</location>
        <topology evidence="1">Single-pass type III membrane protein</topology>
    </subcellularLocation>
</comment>
<keyword evidence="7 11" id="KW-0256">Endoplasmic reticulum</keyword>
<dbReference type="GO" id="GO:0005789">
    <property type="term" value="C:endoplasmic reticulum membrane"/>
    <property type="evidence" value="ECO:0007669"/>
    <property type="project" value="UniProtKB-SubCell"/>
</dbReference>
<evidence type="ECO:0000256" key="10">
    <source>
        <dbReference type="ARBA" id="ARBA00023180"/>
    </source>
</evidence>
<name>A0A9P8P8Y1_9ASCO</name>
<dbReference type="InterPro" id="IPR042322">
    <property type="entry name" value="Pbn1"/>
</dbReference>
<comment type="pathway">
    <text evidence="2 11">Glycolipid biosynthesis; glycosylphosphatidylinositol-anchor biosynthesis.</text>
</comment>
<evidence type="ECO:0000256" key="11">
    <source>
        <dbReference type="RuleBase" id="RU366056"/>
    </source>
</evidence>
<dbReference type="GO" id="GO:0000030">
    <property type="term" value="F:mannosyltransferase activity"/>
    <property type="evidence" value="ECO:0007669"/>
    <property type="project" value="TreeGrafter"/>
</dbReference>
<organism evidence="12 13">
    <name type="scientific">Wickerhamomyces mucosus</name>
    <dbReference type="NCBI Taxonomy" id="1378264"/>
    <lineage>
        <taxon>Eukaryota</taxon>
        <taxon>Fungi</taxon>
        <taxon>Dikarya</taxon>
        <taxon>Ascomycota</taxon>
        <taxon>Saccharomycotina</taxon>
        <taxon>Saccharomycetes</taxon>
        <taxon>Phaffomycetales</taxon>
        <taxon>Wickerhamomycetaceae</taxon>
        <taxon>Wickerhamomyces</taxon>
    </lineage>
</organism>
<feature type="transmembrane region" description="Helical" evidence="11">
    <location>
        <begin position="422"/>
        <end position="439"/>
    </location>
</feature>
<evidence type="ECO:0000256" key="2">
    <source>
        <dbReference type="ARBA" id="ARBA00004687"/>
    </source>
</evidence>
<evidence type="ECO:0000256" key="7">
    <source>
        <dbReference type="ARBA" id="ARBA00022824"/>
    </source>
</evidence>
<keyword evidence="8 11" id="KW-1133">Transmembrane helix</keyword>
<dbReference type="OrthoDB" id="5546453at2759"/>
<evidence type="ECO:0000313" key="12">
    <source>
        <dbReference type="EMBL" id="KAH3667768.1"/>
    </source>
</evidence>
<gene>
    <name evidence="12" type="ORF">WICMUC_005300</name>
</gene>
<dbReference type="SMART" id="SM00780">
    <property type="entry name" value="PIG-X"/>
    <property type="match status" value="1"/>
</dbReference>
<protein>
    <recommendedName>
        <fullName evidence="4 11">Protein PBN1</fullName>
    </recommendedName>
</protein>
<evidence type="ECO:0000256" key="9">
    <source>
        <dbReference type="ARBA" id="ARBA00023136"/>
    </source>
</evidence>
<dbReference type="EMBL" id="JAEUBF010001380">
    <property type="protein sequence ID" value="KAH3667768.1"/>
    <property type="molecule type" value="Genomic_DNA"/>
</dbReference>
<dbReference type="GO" id="GO:0006506">
    <property type="term" value="P:GPI anchor biosynthetic process"/>
    <property type="evidence" value="ECO:0007669"/>
    <property type="project" value="UniProtKB-KW"/>
</dbReference>
<dbReference type="PANTHER" id="PTHR28533:SF1">
    <property type="entry name" value="PROTEIN PBN1"/>
    <property type="match status" value="1"/>
</dbReference>
<keyword evidence="6 11" id="KW-0812">Transmembrane</keyword>
<evidence type="ECO:0000256" key="1">
    <source>
        <dbReference type="ARBA" id="ARBA00004643"/>
    </source>
</evidence>
<reference evidence="12" key="2">
    <citation type="submission" date="2021-01" db="EMBL/GenBank/DDBJ databases">
        <authorList>
            <person name="Schikora-Tamarit M.A."/>
        </authorList>
    </citation>
    <scope>NUCLEOTIDE SEQUENCE</scope>
    <source>
        <strain evidence="12">CBS6341</strain>
    </source>
</reference>
<dbReference type="GO" id="GO:1990529">
    <property type="term" value="C:glycosylphosphatidylinositol-mannosyltransferase I complex"/>
    <property type="evidence" value="ECO:0007669"/>
    <property type="project" value="TreeGrafter"/>
</dbReference>